<sequence>MSKSTAYLWTRHLPLAPDLVRRRRQAGQRARADAQWRVHRAARDAARAETVAAAARWVRQLRYRELVLIGAAIYWCEGGKAKPWRPHDCRIKFVNSDPMLVGLFLRFLDALGVPAADRRYRVSIHETADAPAAVRWWAGVIGVPAERFQPTSLKRHRPLTTRKNVGADYRGCLTVHVVGASRVYWRIEGIMKGMTDEDPARDR</sequence>
<evidence type="ECO:0000313" key="1">
    <source>
        <dbReference type="EMBL" id="SCE82743.1"/>
    </source>
</evidence>
<dbReference type="Proteomes" id="UP000199629">
    <property type="component" value="Unassembled WGS sequence"/>
</dbReference>
<proteinExistence type="predicted"/>
<reference evidence="2" key="1">
    <citation type="submission" date="2016-06" db="EMBL/GenBank/DDBJ databases">
        <authorList>
            <person name="Varghese N."/>
            <person name="Submissions Spin"/>
        </authorList>
    </citation>
    <scope>NUCLEOTIDE SEQUENCE [LARGE SCALE GENOMIC DNA]</scope>
    <source>
        <strain evidence="2">DSM 45246</strain>
    </source>
</reference>
<accession>A0A1C4VFH9</accession>
<dbReference type="EMBL" id="FMCS01000002">
    <property type="protein sequence ID" value="SCE82743.1"/>
    <property type="molecule type" value="Genomic_DNA"/>
</dbReference>
<keyword evidence="2" id="KW-1185">Reference proteome</keyword>
<evidence type="ECO:0000313" key="2">
    <source>
        <dbReference type="Proteomes" id="UP000199629"/>
    </source>
</evidence>
<organism evidence="1 2">
    <name type="scientific">Micromonospora chaiyaphumensis</name>
    <dbReference type="NCBI Taxonomy" id="307119"/>
    <lineage>
        <taxon>Bacteria</taxon>
        <taxon>Bacillati</taxon>
        <taxon>Actinomycetota</taxon>
        <taxon>Actinomycetes</taxon>
        <taxon>Micromonosporales</taxon>
        <taxon>Micromonosporaceae</taxon>
        <taxon>Micromonospora</taxon>
    </lineage>
</organism>
<dbReference type="AlphaFoldDB" id="A0A1C4VFH9"/>
<name>A0A1C4VFH9_9ACTN</name>
<gene>
    <name evidence="1" type="ORF">GA0070214_102321</name>
</gene>
<protein>
    <submittedName>
        <fullName evidence="1">Uncharacterized protein</fullName>
    </submittedName>
</protein>